<dbReference type="Proteomes" id="UP000321393">
    <property type="component" value="Unassembled WGS sequence"/>
</dbReference>
<comment type="caution">
    <text evidence="5">The sequence shown here is derived from an EMBL/GenBank/DDBJ whole genome shotgun (WGS) entry which is preliminary data.</text>
</comment>
<keyword evidence="1" id="KW-0862">Zinc</keyword>
<keyword evidence="5" id="KW-0548">Nucleotidyltransferase</keyword>
<dbReference type="InterPro" id="IPR025836">
    <property type="entry name" value="Zn_knuckle_CX2CX4HX4C"/>
</dbReference>
<dbReference type="Gene3D" id="4.10.60.10">
    <property type="entry name" value="Zinc finger, CCHC-type"/>
    <property type="match status" value="1"/>
</dbReference>
<dbReference type="InterPro" id="IPR036875">
    <property type="entry name" value="Znf_CCHC_sf"/>
</dbReference>
<evidence type="ECO:0000256" key="1">
    <source>
        <dbReference type="PROSITE-ProRule" id="PRU00047"/>
    </source>
</evidence>
<keyword evidence="5" id="KW-0695">RNA-directed DNA polymerase</keyword>
<feature type="compositionally biased region" description="Basic and acidic residues" evidence="2">
    <location>
        <begin position="119"/>
        <end position="139"/>
    </location>
</feature>
<keyword evidence="5" id="KW-0808">Transferase</keyword>
<proteinExistence type="predicted"/>
<reference evidence="6 7" key="1">
    <citation type="submission" date="2019-08" db="EMBL/GenBank/DDBJ databases">
        <title>Draft genome sequences of two oriental melons (Cucumis melo L. var makuwa).</title>
        <authorList>
            <person name="Kwon S.-Y."/>
        </authorList>
    </citation>
    <scope>NUCLEOTIDE SEQUENCE [LARGE SCALE GENOMIC DNA]</scope>
    <source>
        <strain evidence="7">cv. Chang Bougi</strain>
        <strain evidence="6">cv. SW 3</strain>
        <tissue evidence="5">Leaf</tissue>
    </source>
</reference>
<keyword evidence="1" id="KW-0863">Zinc-finger</keyword>
<gene>
    <name evidence="5" type="ORF">E5676_scaffold68G001040</name>
    <name evidence="4" type="ORF">E6C27_scaffold230G001880</name>
</gene>
<keyword evidence="1" id="KW-0479">Metal-binding</keyword>
<evidence type="ECO:0000313" key="7">
    <source>
        <dbReference type="Proteomes" id="UP000321947"/>
    </source>
</evidence>
<dbReference type="Proteomes" id="UP000321947">
    <property type="component" value="Unassembled WGS sequence"/>
</dbReference>
<dbReference type="OrthoDB" id="1707487at2759"/>
<feature type="domain" description="CCHC-type" evidence="3">
    <location>
        <begin position="66"/>
        <end position="81"/>
    </location>
</feature>
<dbReference type="InterPro" id="IPR001878">
    <property type="entry name" value="Znf_CCHC"/>
</dbReference>
<dbReference type="GO" id="GO:0003964">
    <property type="term" value="F:RNA-directed DNA polymerase activity"/>
    <property type="evidence" value="ECO:0007669"/>
    <property type="project" value="UniProtKB-KW"/>
</dbReference>
<dbReference type="Pfam" id="PF14392">
    <property type="entry name" value="zf-CCHC_4"/>
    <property type="match status" value="1"/>
</dbReference>
<dbReference type="EMBL" id="SSTD01014035">
    <property type="protein sequence ID" value="TYK04784.1"/>
    <property type="molecule type" value="Genomic_DNA"/>
</dbReference>
<evidence type="ECO:0000313" key="4">
    <source>
        <dbReference type="EMBL" id="KAA0046998.1"/>
    </source>
</evidence>
<name>A0A5D3C0K2_CUCMM</name>
<dbReference type="GO" id="GO:0003676">
    <property type="term" value="F:nucleic acid binding"/>
    <property type="evidence" value="ECO:0007669"/>
    <property type="project" value="InterPro"/>
</dbReference>
<dbReference type="PROSITE" id="PS50158">
    <property type="entry name" value="ZF_CCHC"/>
    <property type="match status" value="1"/>
</dbReference>
<accession>A0A5D3C0K2</accession>
<feature type="region of interest" description="Disordered" evidence="2">
    <location>
        <begin position="119"/>
        <end position="140"/>
    </location>
</feature>
<evidence type="ECO:0000259" key="3">
    <source>
        <dbReference type="PROSITE" id="PS50158"/>
    </source>
</evidence>
<protein>
    <submittedName>
        <fullName evidence="5">Reverse transcriptase</fullName>
    </submittedName>
</protein>
<dbReference type="AlphaFoldDB" id="A0A5D3C0K2"/>
<organism evidence="5 7">
    <name type="scientific">Cucumis melo var. makuwa</name>
    <name type="common">Oriental melon</name>
    <dbReference type="NCBI Taxonomy" id="1194695"/>
    <lineage>
        <taxon>Eukaryota</taxon>
        <taxon>Viridiplantae</taxon>
        <taxon>Streptophyta</taxon>
        <taxon>Embryophyta</taxon>
        <taxon>Tracheophyta</taxon>
        <taxon>Spermatophyta</taxon>
        <taxon>Magnoliopsida</taxon>
        <taxon>eudicotyledons</taxon>
        <taxon>Gunneridae</taxon>
        <taxon>Pentapetalae</taxon>
        <taxon>rosids</taxon>
        <taxon>fabids</taxon>
        <taxon>Cucurbitales</taxon>
        <taxon>Cucurbitaceae</taxon>
        <taxon>Benincaseae</taxon>
        <taxon>Cucumis</taxon>
    </lineage>
</organism>
<evidence type="ECO:0000313" key="5">
    <source>
        <dbReference type="EMBL" id="TYK04784.1"/>
    </source>
</evidence>
<dbReference type="GO" id="GO:0008270">
    <property type="term" value="F:zinc ion binding"/>
    <property type="evidence" value="ECO:0007669"/>
    <property type="project" value="UniProtKB-KW"/>
</dbReference>
<evidence type="ECO:0000256" key="2">
    <source>
        <dbReference type="SAM" id="MobiDB-lite"/>
    </source>
</evidence>
<evidence type="ECO:0000313" key="6">
    <source>
        <dbReference type="Proteomes" id="UP000321393"/>
    </source>
</evidence>
<dbReference type="SMART" id="SM00343">
    <property type="entry name" value="ZnF_C2HC"/>
    <property type="match status" value="1"/>
</dbReference>
<dbReference type="SUPFAM" id="SSF57756">
    <property type="entry name" value="Retrovirus zinc finger-like domains"/>
    <property type="match status" value="1"/>
</dbReference>
<sequence>MDPMSKMLGKLSLMVEQKQRAVTVEDDDIDEVVRDFPNVHGTIKKLGVMAKEKWIPVSYEKLPDFCYKCGRVGHVVQECKEVGDDGEEGQRFGVWLRKSQTSQSISKGRREEVRSQFTIDRGRGEGKGIEAFKRDKSSRDPNLQVEVCIGQST</sequence>
<dbReference type="EMBL" id="SSTE01013576">
    <property type="protein sequence ID" value="KAA0046998.1"/>
    <property type="molecule type" value="Genomic_DNA"/>
</dbReference>